<dbReference type="Gene3D" id="3.90.1300.10">
    <property type="entry name" value="Amidase signature (AS) domain"/>
    <property type="match status" value="1"/>
</dbReference>
<dbReference type="EMBL" id="CP123584">
    <property type="protein sequence ID" value="WZK88190.1"/>
    <property type="molecule type" value="Genomic_DNA"/>
</dbReference>
<accession>A0ABZ2XQ11</accession>
<evidence type="ECO:0000313" key="3">
    <source>
        <dbReference type="Proteomes" id="UP001623232"/>
    </source>
</evidence>
<dbReference type="RefSeq" id="WP_406645560.1">
    <property type="nucleotide sequence ID" value="NZ_CP123584.1"/>
</dbReference>
<evidence type="ECO:0000259" key="1">
    <source>
        <dbReference type="Pfam" id="PF01425"/>
    </source>
</evidence>
<sequence length="432" mass="45531">MSALNQLSATDIGRRIRAGDTTPSAVMQAHLARIAAREPQVGAFQTLDADRAMERARAADALPVNGTPLGPLHGVPFVIKDIIDTDDMLTSWGSEIYANRQPERNAACVQTFLDAGAIPIGKTVTTEFAYFKPGKTANPHNLAHTPGGSSSGSAAAVADFMAPLAFGSQTAASLIRPAAYCGVTAFKPTTGGFDLTGVMGLSTSLDTLGVLARSVTDLILARAVLLGQSLPPLADFDETLPRINLMRGPHWQDGSIEMRDTCTRAMAALAATGADTGEIATPPSFADLTQAQITVMGYEAARARISEYTAGGATISPQFRALIQVGQRVSQQAYDQALALRKRANQMLDVLFADCDVLLVPSAPGAAPKGLQATGDPLFSRMWNLLQLPCVALPFGTDADGLPLGIQLIGRRGDDARLLDVAAWVQDQLHRA</sequence>
<protein>
    <submittedName>
        <fullName evidence="2">Amidase</fullName>
    </submittedName>
</protein>
<name>A0ABZ2XQ11_9RHOB</name>
<organism evidence="2 3">
    <name type="scientific">Aliisedimentitalea scapharcae</name>
    <dbReference type="NCBI Taxonomy" id="1524259"/>
    <lineage>
        <taxon>Bacteria</taxon>
        <taxon>Pseudomonadati</taxon>
        <taxon>Pseudomonadota</taxon>
        <taxon>Alphaproteobacteria</taxon>
        <taxon>Rhodobacterales</taxon>
        <taxon>Roseobacteraceae</taxon>
        <taxon>Aliisedimentitalea</taxon>
    </lineage>
</organism>
<dbReference type="Proteomes" id="UP001623232">
    <property type="component" value="Chromosome"/>
</dbReference>
<reference evidence="2 3" key="1">
    <citation type="submission" date="2023-04" db="EMBL/GenBank/DDBJ databases">
        <title>Complete genome sequence of Alisedimentitalea scapharcae.</title>
        <authorList>
            <person name="Rong J.-C."/>
            <person name="Yi M.-L."/>
            <person name="Zhao Q."/>
        </authorList>
    </citation>
    <scope>NUCLEOTIDE SEQUENCE [LARGE SCALE GENOMIC DNA]</scope>
    <source>
        <strain evidence="2 3">KCTC 42119</strain>
    </source>
</reference>
<dbReference type="PANTHER" id="PTHR11895:SF151">
    <property type="entry name" value="GLUTAMYL-TRNA(GLN) AMIDOTRANSFERASE SUBUNIT A"/>
    <property type="match status" value="1"/>
</dbReference>
<dbReference type="SUPFAM" id="SSF75304">
    <property type="entry name" value="Amidase signature (AS) enzymes"/>
    <property type="match status" value="1"/>
</dbReference>
<dbReference type="InterPro" id="IPR036928">
    <property type="entry name" value="AS_sf"/>
</dbReference>
<gene>
    <name evidence="2" type="ORF">QEZ52_16495</name>
</gene>
<feature type="domain" description="Amidase" evidence="1">
    <location>
        <begin position="26"/>
        <end position="419"/>
    </location>
</feature>
<dbReference type="Pfam" id="PF01425">
    <property type="entry name" value="Amidase"/>
    <property type="match status" value="1"/>
</dbReference>
<dbReference type="InterPro" id="IPR023631">
    <property type="entry name" value="Amidase_dom"/>
</dbReference>
<dbReference type="InterPro" id="IPR000120">
    <property type="entry name" value="Amidase"/>
</dbReference>
<proteinExistence type="predicted"/>
<evidence type="ECO:0000313" key="2">
    <source>
        <dbReference type="EMBL" id="WZK88190.1"/>
    </source>
</evidence>
<dbReference type="PANTHER" id="PTHR11895">
    <property type="entry name" value="TRANSAMIDASE"/>
    <property type="match status" value="1"/>
</dbReference>
<keyword evidence="3" id="KW-1185">Reference proteome</keyword>